<dbReference type="GO" id="GO:0015188">
    <property type="term" value="F:L-isoleucine transmembrane transporter activity"/>
    <property type="evidence" value="ECO:0007669"/>
    <property type="project" value="EnsemblFungi"/>
</dbReference>
<evidence type="ECO:0000256" key="7">
    <source>
        <dbReference type="SAM" id="Phobius"/>
    </source>
</evidence>
<feature type="compositionally biased region" description="Polar residues" evidence="6">
    <location>
        <begin position="233"/>
        <end position="245"/>
    </location>
</feature>
<dbReference type="GO" id="GO:0015824">
    <property type="term" value="P:proline transport"/>
    <property type="evidence" value="ECO:0007669"/>
    <property type="project" value="EnsemblFungi"/>
</dbReference>
<dbReference type="GO" id="GO:0000329">
    <property type="term" value="C:fungal-type vacuole membrane"/>
    <property type="evidence" value="ECO:0007669"/>
    <property type="project" value="EnsemblFungi"/>
</dbReference>
<feature type="compositionally biased region" description="Acidic residues" evidence="6">
    <location>
        <begin position="216"/>
        <end position="228"/>
    </location>
</feature>
<feature type="transmembrane region" description="Helical" evidence="7">
    <location>
        <begin position="588"/>
        <end position="610"/>
    </location>
</feature>
<name>A0A137NYE0_CONC2</name>
<proteinExistence type="inferred from homology"/>
<evidence type="ECO:0000256" key="4">
    <source>
        <dbReference type="ARBA" id="ARBA00022989"/>
    </source>
</evidence>
<dbReference type="GO" id="GO:0015186">
    <property type="term" value="F:L-glutamine transmembrane transporter activity"/>
    <property type="evidence" value="ECO:0007669"/>
    <property type="project" value="EnsemblFungi"/>
</dbReference>
<dbReference type="AlphaFoldDB" id="A0A137NYE0"/>
<dbReference type="Gene3D" id="1.20.1740.10">
    <property type="entry name" value="Amino acid/polyamine transporter I"/>
    <property type="match status" value="1"/>
</dbReference>
<feature type="transmembrane region" description="Helical" evidence="7">
    <location>
        <begin position="399"/>
        <end position="421"/>
    </location>
</feature>
<dbReference type="OrthoDB" id="1684102at2759"/>
<dbReference type="PANTHER" id="PTHR22950">
    <property type="entry name" value="AMINO ACID TRANSPORTER"/>
    <property type="match status" value="1"/>
</dbReference>
<evidence type="ECO:0000256" key="2">
    <source>
        <dbReference type="ARBA" id="ARBA00008066"/>
    </source>
</evidence>
<sequence>MDIPKSKRDSGVDRGQYTPRSRSASPVQITLDLPPNARERAFREGNFSPAVSYNSRNSFYRNSPQIPAPIGDILNDEGNVGSLPNTLPEDEAAKVVKLHLVTNEDASSYMSDAASEDDYTTSHHLQGGSITRDIYKWQEDYENQVRIRRSQSFHALSDAENGEGVSTLLTPGGFRRNFLVQKAIQEGREPPNLLTNNFIDFLALYGHFAGDYYPSDDEYEDEGDEEEGDRGLGTSNVDETTPLNRTTERVKPPAPTQGTASPKKVFFLLMKSFVGTGVLFLPKSFYNGGMLFSTICLMVVAYLSLYCMLLLIESHNIVGGSFGDIGKKLYGRYARYSVLFSIVLSQLGFCCAYTIFVGKNLKELTASVTNCKFNPPLGWFIFIQLVVYIPMAMVRKIKYFSLAALIADVFILAGLGYLYYYDISKLTRLGMAHIELFNPESFALMIGTAIFTFEGIGLVLPIAESMKEPKKFPKVLSLTVFLSVSIFLSVAVLCYATFGADVKTVVLLNLPTGEPQVQMVQFLYALAITFSVPLQLFPALRILESGLFPRRSGKQQPIIKWQKNLFRAGLSVFFASIAFFGSNNLDRVVSLIGAFACVPLCFIYPAIFHYKAITSVSEARLRSAPIPVSYGRVQQIKDLILFALGLLMMFYVTYVTVVNWGASPEEDAGICDN</sequence>
<comment type="similarity">
    <text evidence="2">Belongs to the amino acid/polyamine transporter 2 family.</text>
</comment>
<feature type="compositionally biased region" description="Polar residues" evidence="6">
    <location>
        <begin position="18"/>
        <end position="27"/>
    </location>
</feature>
<feature type="transmembrane region" description="Helical" evidence="7">
    <location>
        <begin position="291"/>
        <end position="312"/>
    </location>
</feature>
<feature type="transmembrane region" description="Helical" evidence="7">
    <location>
        <begin position="475"/>
        <end position="498"/>
    </location>
</feature>
<dbReference type="GO" id="GO:0061459">
    <property type="term" value="F:L-arginine transmembrane transporter activity"/>
    <property type="evidence" value="ECO:0007669"/>
    <property type="project" value="EnsemblFungi"/>
</dbReference>
<feature type="region of interest" description="Disordered" evidence="6">
    <location>
        <begin position="1"/>
        <end position="27"/>
    </location>
</feature>
<dbReference type="GO" id="GO:0005302">
    <property type="term" value="F:L-tyrosine transmembrane transporter activity"/>
    <property type="evidence" value="ECO:0007669"/>
    <property type="project" value="EnsemblFungi"/>
</dbReference>
<evidence type="ECO:0000256" key="3">
    <source>
        <dbReference type="ARBA" id="ARBA00022692"/>
    </source>
</evidence>
<gene>
    <name evidence="9" type="ORF">CONCODRAFT_72712</name>
</gene>
<evidence type="ECO:0000256" key="6">
    <source>
        <dbReference type="SAM" id="MobiDB-lite"/>
    </source>
</evidence>
<protein>
    <recommendedName>
        <fullName evidence="8">Amino acid transporter transmembrane domain-containing protein</fullName>
    </recommendedName>
</protein>
<evidence type="ECO:0000313" key="10">
    <source>
        <dbReference type="Proteomes" id="UP000070444"/>
    </source>
</evidence>
<keyword evidence="10" id="KW-1185">Reference proteome</keyword>
<feature type="transmembrane region" description="Helical" evidence="7">
    <location>
        <begin position="518"/>
        <end position="543"/>
    </location>
</feature>
<evidence type="ECO:0000256" key="5">
    <source>
        <dbReference type="ARBA" id="ARBA00023136"/>
    </source>
</evidence>
<dbReference type="GO" id="GO:0005290">
    <property type="term" value="F:L-histidine transmembrane transporter activity"/>
    <property type="evidence" value="ECO:0007669"/>
    <property type="project" value="EnsemblFungi"/>
</dbReference>
<keyword evidence="5 7" id="KW-0472">Membrane</keyword>
<feature type="domain" description="Amino acid transporter transmembrane" evidence="8">
    <location>
        <begin position="259"/>
        <end position="657"/>
    </location>
</feature>
<dbReference type="Proteomes" id="UP000070444">
    <property type="component" value="Unassembled WGS sequence"/>
</dbReference>
<feature type="transmembrane region" description="Helical" evidence="7">
    <location>
        <begin position="564"/>
        <end position="582"/>
    </location>
</feature>
<accession>A0A137NYE0</accession>
<feature type="transmembrane region" description="Helical" evidence="7">
    <location>
        <begin position="441"/>
        <end position="463"/>
    </location>
</feature>
<dbReference type="InterPro" id="IPR013057">
    <property type="entry name" value="AA_transpt_TM"/>
</dbReference>
<evidence type="ECO:0000256" key="1">
    <source>
        <dbReference type="ARBA" id="ARBA00004141"/>
    </source>
</evidence>
<comment type="subcellular location">
    <subcellularLocation>
        <location evidence="1">Membrane</location>
        <topology evidence="1">Multi-pass membrane protein</topology>
    </subcellularLocation>
</comment>
<feature type="transmembrane region" description="Helical" evidence="7">
    <location>
        <begin position="333"/>
        <end position="356"/>
    </location>
</feature>
<keyword evidence="4 7" id="KW-1133">Transmembrane helix</keyword>
<dbReference type="GO" id="GO:0015189">
    <property type="term" value="F:L-lysine transmembrane transporter activity"/>
    <property type="evidence" value="ECO:0007669"/>
    <property type="project" value="EnsemblFungi"/>
</dbReference>
<dbReference type="GO" id="GO:0089708">
    <property type="term" value="P:L-histidine transmembrane export from vacuole"/>
    <property type="evidence" value="ECO:0007669"/>
    <property type="project" value="EnsemblFungi"/>
</dbReference>
<evidence type="ECO:0000259" key="8">
    <source>
        <dbReference type="Pfam" id="PF01490"/>
    </source>
</evidence>
<organism evidence="9 10">
    <name type="scientific">Conidiobolus coronatus (strain ATCC 28846 / CBS 209.66 / NRRL 28638)</name>
    <name type="common">Delacroixia coronata</name>
    <dbReference type="NCBI Taxonomy" id="796925"/>
    <lineage>
        <taxon>Eukaryota</taxon>
        <taxon>Fungi</taxon>
        <taxon>Fungi incertae sedis</taxon>
        <taxon>Zoopagomycota</taxon>
        <taxon>Entomophthoromycotina</taxon>
        <taxon>Entomophthoromycetes</taxon>
        <taxon>Entomophthorales</taxon>
        <taxon>Ancylistaceae</taxon>
        <taxon>Conidiobolus</taxon>
    </lineage>
</organism>
<evidence type="ECO:0000313" key="9">
    <source>
        <dbReference type="EMBL" id="KXN67796.1"/>
    </source>
</evidence>
<dbReference type="STRING" id="796925.A0A137NYE0"/>
<dbReference type="PANTHER" id="PTHR22950:SF666">
    <property type="entry name" value="VACUOLAR AMINO ACID TRANSPORTER 4"/>
    <property type="match status" value="1"/>
</dbReference>
<feature type="region of interest" description="Disordered" evidence="6">
    <location>
        <begin position="216"/>
        <end position="259"/>
    </location>
</feature>
<dbReference type="GO" id="GO:0089707">
    <property type="term" value="P:L-lysine transmembrane export from vacuole"/>
    <property type="evidence" value="ECO:0007669"/>
    <property type="project" value="EnsemblFungi"/>
</dbReference>
<dbReference type="GO" id="GO:1990818">
    <property type="term" value="P:L-arginine transmembrane export from vacuole"/>
    <property type="evidence" value="ECO:0007669"/>
    <property type="project" value="EnsemblFungi"/>
</dbReference>
<feature type="transmembrane region" description="Helical" evidence="7">
    <location>
        <begin position="376"/>
        <end position="394"/>
    </location>
</feature>
<dbReference type="EMBL" id="KQ964612">
    <property type="protein sequence ID" value="KXN67796.1"/>
    <property type="molecule type" value="Genomic_DNA"/>
</dbReference>
<dbReference type="Pfam" id="PF01490">
    <property type="entry name" value="Aa_trans"/>
    <property type="match status" value="1"/>
</dbReference>
<feature type="compositionally biased region" description="Basic and acidic residues" evidence="6">
    <location>
        <begin position="1"/>
        <end position="12"/>
    </location>
</feature>
<keyword evidence="3 7" id="KW-0812">Transmembrane</keyword>
<dbReference type="OMA" id="QESMKQP"/>
<reference evidence="9 10" key="1">
    <citation type="journal article" date="2015" name="Genome Biol. Evol.">
        <title>Phylogenomic analyses indicate that early fungi evolved digesting cell walls of algal ancestors of land plants.</title>
        <authorList>
            <person name="Chang Y."/>
            <person name="Wang S."/>
            <person name="Sekimoto S."/>
            <person name="Aerts A.L."/>
            <person name="Choi C."/>
            <person name="Clum A."/>
            <person name="LaButti K.M."/>
            <person name="Lindquist E.A."/>
            <person name="Yee Ngan C."/>
            <person name="Ohm R.A."/>
            <person name="Salamov A.A."/>
            <person name="Grigoriev I.V."/>
            <person name="Spatafora J.W."/>
            <person name="Berbee M.L."/>
        </authorList>
    </citation>
    <scope>NUCLEOTIDE SEQUENCE [LARGE SCALE GENOMIC DNA]</scope>
    <source>
        <strain evidence="9 10">NRRL 28638</strain>
    </source>
</reference>
<feature type="transmembrane region" description="Helical" evidence="7">
    <location>
        <begin position="639"/>
        <end position="657"/>
    </location>
</feature>